<comment type="subcellular location">
    <subcellularLocation>
        <location evidence="1">Cell outer membrane</location>
    </subcellularLocation>
</comment>
<dbReference type="Proteomes" id="UP001595841">
    <property type="component" value="Unassembled WGS sequence"/>
</dbReference>
<evidence type="ECO:0000313" key="10">
    <source>
        <dbReference type="EMBL" id="MFC4218738.1"/>
    </source>
</evidence>
<feature type="signal peptide" evidence="9">
    <location>
        <begin position="1"/>
        <end position="19"/>
    </location>
</feature>
<evidence type="ECO:0000256" key="6">
    <source>
        <dbReference type="ARBA" id="ARBA00023136"/>
    </source>
</evidence>
<comment type="similarity">
    <text evidence="2">Belongs to the outer membrane factor (OMF) (TC 1.B.17) family.</text>
</comment>
<dbReference type="SUPFAM" id="SSF56954">
    <property type="entry name" value="Outer membrane efflux proteins (OEP)"/>
    <property type="match status" value="1"/>
</dbReference>
<dbReference type="InterPro" id="IPR003423">
    <property type="entry name" value="OMP_efflux"/>
</dbReference>
<dbReference type="Pfam" id="PF02321">
    <property type="entry name" value="OEP"/>
    <property type="match status" value="2"/>
</dbReference>
<evidence type="ECO:0000256" key="7">
    <source>
        <dbReference type="ARBA" id="ARBA00023237"/>
    </source>
</evidence>
<dbReference type="InterPro" id="IPR051906">
    <property type="entry name" value="TolC-like"/>
</dbReference>
<proteinExistence type="inferred from homology"/>
<keyword evidence="4" id="KW-1134">Transmembrane beta strand</keyword>
<organism evidence="10 11">
    <name type="scientific">Flagellimonas marina</name>
    <dbReference type="NCBI Taxonomy" id="1775168"/>
    <lineage>
        <taxon>Bacteria</taxon>
        <taxon>Pseudomonadati</taxon>
        <taxon>Bacteroidota</taxon>
        <taxon>Flavobacteriia</taxon>
        <taxon>Flavobacteriales</taxon>
        <taxon>Flavobacteriaceae</taxon>
        <taxon>Flagellimonas</taxon>
    </lineage>
</organism>
<dbReference type="EMBL" id="JBHSCL010000002">
    <property type="protein sequence ID" value="MFC4218738.1"/>
    <property type="molecule type" value="Genomic_DNA"/>
</dbReference>
<dbReference type="PANTHER" id="PTHR30026:SF20">
    <property type="entry name" value="OUTER MEMBRANE PROTEIN TOLC"/>
    <property type="match status" value="1"/>
</dbReference>
<keyword evidence="6" id="KW-0472">Membrane</keyword>
<keyword evidence="8" id="KW-0175">Coiled coil</keyword>
<keyword evidence="9" id="KW-0732">Signal</keyword>
<evidence type="ECO:0000256" key="9">
    <source>
        <dbReference type="SAM" id="SignalP"/>
    </source>
</evidence>
<gene>
    <name evidence="10" type="ORF">ACFOWS_01250</name>
</gene>
<comment type="caution">
    <text evidence="10">The sequence shown here is derived from an EMBL/GenBank/DDBJ whole genome shotgun (WGS) entry which is preliminary data.</text>
</comment>
<dbReference type="Gene3D" id="1.20.1600.10">
    <property type="entry name" value="Outer membrane efflux proteins (OEP)"/>
    <property type="match status" value="1"/>
</dbReference>
<evidence type="ECO:0000256" key="2">
    <source>
        <dbReference type="ARBA" id="ARBA00007613"/>
    </source>
</evidence>
<keyword evidence="11" id="KW-1185">Reference proteome</keyword>
<keyword evidence="7" id="KW-0998">Cell outer membrane</keyword>
<evidence type="ECO:0000256" key="1">
    <source>
        <dbReference type="ARBA" id="ARBA00004442"/>
    </source>
</evidence>
<evidence type="ECO:0000256" key="3">
    <source>
        <dbReference type="ARBA" id="ARBA00022448"/>
    </source>
</evidence>
<evidence type="ECO:0000256" key="5">
    <source>
        <dbReference type="ARBA" id="ARBA00022692"/>
    </source>
</evidence>
<feature type="coiled-coil region" evidence="8">
    <location>
        <begin position="339"/>
        <end position="366"/>
    </location>
</feature>
<accession>A0ABV8PEY0</accession>
<dbReference type="PANTHER" id="PTHR30026">
    <property type="entry name" value="OUTER MEMBRANE PROTEIN TOLC"/>
    <property type="match status" value="1"/>
</dbReference>
<name>A0ABV8PEY0_9FLAO</name>
<feature type="chain" id="PRO_5045731032" evidence="9">
    <location>
        <begin position="20"/>
        <end position="448"/>
    </location>
</feature>
<keyword evidence="3" id="KW-0813">Transport</keyword>
<sequence>MKRSITTFLLLFAICVSNAQMRKWTLQECVEYAVENNLTIEQFELDLENAIIDKSDALGNLLPNLNGSTSISSNTGFSINPTNNLPTNQTALNVNMGLSSNVTLFDGLRNLHQINRAKINAIANQYRLDDLKDDIRLSVANAYLQVLSSKEQLKTFKAQYAVTEQDLNRTKELVESGVLPRGDLLEIEATAATQQQQIVNGEGMVLISRVNLAQLLQITDYENFDIAEEEFLIPPSDILDNSAKVIFDKALSFRNDIKFSESNVDLAEEDLKIAKGAYYPTLSAFFQYGTRYSDVTQIPGANGPYTPNFTDQLWIFDGISYGAQLNVPIFNGWSTKNNVKRSQISLERAKLQLEQTKLDLETNIQQAYVDVSTFEKAYEAAEKTLEARRLAYEYAKERYDVGLMNAFDFSQAQARVDNAQADVIRTKYDYIFRLKILEFYFGLPISLN</sequence>
<protein>
    <submittedName>
        <fullName evidence="10">TolC family protein</fullName>
    </submittedName>
</protein>
<evidence type="ECO:0000256" key="8">
    <source>
        <dbReference type="SAM" id="Coils"/>
    </source>
</evidence>
<evidence type="ECO:0000256" key="4">
    <source>
        <dbReference type="ARBA" id="ARBA00022452"/>
    </source>
</evidence>
<reference evidence="11" key="1">
    <citation type="journal article" date="2019" name="Int. J. Syst. Evol. Microbiol.">
        <title>The Global Catalogue of Microorganisms (GCM) 10K type strain sequencing project: providing services to taxonomists for standard genome sequencing and annotation.</title>
        <authorList>
            <consortium name="The Broad Institute Genomics Platform"/>
            <consortium name="The Broad Institute Genome Sequencing Center for Infectious Disease"/>
            <person name="Wu L."/>
            <person name="Ma J."/>
        </authorList>
    </citation>
    <scope>NUCLEOTIDE SEQUENCE [LARGE SCALE GENOMIC DNA]</scope>
    <source>
        <strain evidence="11">CGMCC 1.15774</strain>
    </source>
</reference>
<dbReference type="RefSeq" id="WP_379762114.1">
    <property type="nucleotide sequence ID" value="NZ_JBHSCL010000002.1"/>
</dbReference>
<keyword evidence="5" id="KW-0812">Transmembrane</keyword>
<evidence type="ECO:0000313" key="11">
    <source>
        <dbReference type="Proteomes" id="UP001595841"/>
    </source>
</evidence>